<feature type="compositionally biased region" description="Low complexity" evidence="2">
    <location>
        <begin position="1862"/>
        <end position="1872"/>
    </location>
</feature>
<dbReference type="SUPFAM" id="SSF56219">
    <property type="entry name" value="DNase I-like"/>
    <property type="match status" value="1"/>
</dbReference>
<dbReference type="Pfam" id="PF00078">
    <property type="entry name" value="RVT_1"/>
    <property type="match status" value="1"/>
</dbReference>
<dbReference type="PROSITE" id="PS50088">
    <property type="entry name" value="ANK_REPEAT"/>
    <property type="match status" value="5"/>
</dbReference>
<dbReference type="InterPro" id="IPR000477">
    <property type="entry name" value="RT_dom"/>
</dbReference>
<dbReference type="Pfam" id="PF12796">
    <property type="entry name" value="Ank_2"/>
    <property type="match status" value="4"/>
</dbReference>
<dbReference type="SUPFAM" id="SSF48403">
    <property type="entry name" value="Ankyrin repeat"/>
    <property type="match status" value="3"/>
</dbReference>
<dbReference type="InterPro" id="IPR043502">
    <property type="entry name" value="DNA/RNA_pol_sf"/>
</dbReference>
<dbReference type="PROSITE" id="PS50297">
    <property type="entry name" value="ANK_REP_REGION"/>
    <property type="match status" value="5"/>
</dbReference>
<name>A0ABR1CWG8_NECAM</name>
<feature type="repeat" description="ANK" evidence="1">
    <location>
        <begin position="1594"/>
        <end position="1627"/>
    </location>
</feature>
<dbReference type="InterPro" id="IPR036770">
    <property type="entry name" value="Ankyrin_rpt-contain_sf"/>
</dbReference>
<dbReference type="SUPFAM" id="SSF56672">
    <property type="entry name" value="DNA/RNA polymerases"/>
    <property type="match status" value="1"/>
</dbReference>
<comment type="caution">
    <text evidence="4">The sequence shown here is derived from an EMBL/GenBank/DDBJ whole genome shotgun (WGS) entry which is preliminary data.</text>
</comment>
<dbReference type="Gene3D" id="1.20.890.10">
    <property type="entry name" value="cAMP-dependent protein kinase regulatory subunit, dimerization-anchoring domain"/>
    <property type="match status" value="1"/>
</dbReference>
<evidence type="ECO:0000313" key="4">
    <source>
        <dbReference type="EMBL" id="KAK6741810.1"/>
    </source>
</evidence>
<dbReference type="Gene3D" id="1.25.40.20">
    <property type="entry name" value="Ankyrin repeat-containing domain"/>
    <property type="match status" value="6"/>
</dbReference>
<dbReference type="Pfam" id="PF00023">
    <property type="entry name" value="Ank"/>
    <property type="match status" value="1"/>
</dbReference>
<evidence type="ECO:0000313" key="5">
    <source>
        <dbReference type="Proteomes" id="UP001303046"/>
    </source>
</evidence>
<dbReference type="Gene3D" id="3.30.70.270">
    <property type="match status" value="1"/>
</dbReference>
<evidence type="ECO:0000256" key="1">
    <source>
        <dbReference type="PROSITE-ProRule" id="PRU00023"/>
    </source>
</evidence>
<dbReference type="PROSITE" id="PS50878">
    <property type="entry name" value="RT_POL"/>
    <property type="match status" value="1"/>
</dbReference>
<dbReference type="InterPro" id="IPR043128">
    <property type="entry name" value="Rev_trsase/Diguanyl_cyclase"/>
</dbReference>
<feature type="region of interest" description="Disordered" evidence="2">
    <location>
        <begin position="16"/>
        <end position="48"/>
    </location>
</feature>
<feature type="domain" description="Reverse transcriptase" evidence="3">
    <location>
        <begin position="1027"/>
        <end position="1320"/>
    </location>
</feature>
<dbReference type="CDD" id="cd01650">
    <property type="entry name" value="RT_nLTR_like"/>
    <property type="match status" value="1"/>
</dbReference>
<dbReference type="PANTHER" id="PTHR24172">
    <property type="entry name" value="ANK_REP_REGION DOMAIN-CONTAINING PROTEIN"/>
    <property type="match status" value="1"/>
</dbReference>
<dbReference type="PANTHER" id="PTHR24172:SF4">
    <property type="entry name" value="ANK_REP_REGION DOMAIN-CONTAINING PROTEIN"/>
    <property type="match status" value="1"/>
</dbReference>
<dbReference type="Proteomes" id="UP001303046">
    <property type="component" value="Unassembled WGS sequence"/>
</dbReference>
<sequence length="1957" mass="221288">MRTKQYIQATAVPSINHHISPSPVRTPPNLPGPGAESMNSRRRRSKTKGRSFLATVFNGNVEEVAREMSARNVKLCHPMTGCTALHLAVLVDKPAILSLLLKVQNIALNVKDNEGRTPLHYAAARCDLDGDPTMFYMLTESGARDDIPDHEGFTPLDIRHDPSLIDIERVRCQNKYPYTMSNEWEHLFSSLSESVLTQMIIQGELDLSAVPTMPQYEEIIGRLAQVQAKILGIWDAIMAEDERTLKQLLFRKDMALCRDSEGRTPLHLAYRRGHQGCIDYLSNLCPEAETVQDKKGRVPKDYVNGVPPLTTKQLSDRRGSRTRVLHQSRFQHAHSDSKLMKDKPPRVSMSTNIDDEVSRRILNIDFSLAEFDILEQIQMEGKADQIWATVRRNPSNDALARHVGDFKNLQQRLSSAMDAVEKNNMRRLQQVIDDDVVKARDPRGMRLLHVAVLKERHEMVEFIAMDFPHAINLPDQAGRSAIHYAAAQPNAIYDTLIDLGADPRLTDIEGYTAEAFRRSPDRLRRPASADSSLMLRSMSTDDEFYDPGECHRSAVNSNVQMFGLFEEMCSNCESGSAGGRRNRDAPTEHVIDDWLNSGDVAKLEQLVLDGRGHMLKEKTSTNPPSKEFLRGLTVYQSKIDAIHKAVEDGDVRRVKSLIDRQQLALARDSYGMTPLHKALLHGQTNTVRHLLAKYPQCVNATDHAGRTPLHYAAADPNGEHMIKVLQKAGGDAFIDDKHGHTPFYYRTHGQRLNVRSMKDNAVMNQLMSGQLSRTLLQAYSLPQYPAHWALPSQTSDGMATGERRSNLRLLRTSLILDQGDTRTTRHGDCLRLCTYNARTVSTDADLHALLGAAERIKFHVIALQETKCRRSDVRQMNDGTLVIRGEKVPSRNVGGVGFVVHPSVVHLVDSHEILSPRLAILRLRPLRQKIHQLDPNASHIERLVANISRRKALQEDLLKYRQKKILEATQRRTSLKKCRRDLRECNIPLATLLSEDGTRTSSRREMEIITERFYSNLFRSSTPVSSPIIPTGEAPPRILPSEVRVAIKNMKPGTAPAPHFISADFLRAGGHPLHKDDREDLRNYRPICLLSVLYKVFTKIILTRISRTLDEAQPQEQAGFRQGFSCLDHIQTVSRVIEVCREYRLPLVLTFVDYEKAFDSVETNAILSALVDQGVDASYVRTSANCYDRCKTRIQLFHRPLTITIGKGVRQGDTISPKLFTAALQWIMKSLSWEERGIRVDGRFLSNLRFADDIVLFSSSTNEAETMLNELNEAGKRIGLRINRKKTQFMKNAHCEDGGVQLEGPQIVETPSYVYLGRSMNMENDLKEELNRRMRAAWAAFAAVREATDQLTNQDLRAHLFDSTVLPALCYAAETGQTPRPRRTQHLAGLRSSDLRGMSRLCDPAEYVSKAKHRWAGHIMRRIDDRWTKRTLEWILRDAKRPRGGPPTRWGDVFAARMDQLRAQLDTAQRPRQHLEEDIYDWIHTGNVGKLEELVLTGYADLLLGRNHEVEDADSIGFLEVLPQYQAKIQAIHKAVETGNLRAVRLLTDRKKLALCRDSRGLSPLHKAIVFDRADIAKYLIRNYPHAVNAMDQKKRTPLHYAAAYRDGGYLYKMMRKSGADPNIYDCNGRPAKYYLKHPGEIDLSAMRLDTKAALKQVLHNRVAPSYLESSIQQWLRDGQLAKLEQLVLSGCGDLLQNRNGTNPETVKFLENLPEYMSKIDGIHKAIKEGDLEKVKSIMTSKKLAIARDRFGCTPLHAAVVHEHTEIVRYIAGHFPSVLNAPDYNKRTSMHYAAAARDGGHYLKILGKAGADPMAVDNEGRTPDYYRRNAVIDLKMIKERDEEYDLMNEEMLEDGQMIDSPGSGESGSESGSVIDSARVHDDDDDTDRHRFERMVHGRTDLPTSENGIYLARTVAPVLTKALAEVLLRRPADPIGFISDYLQKYHSEIPYRSNGKLK</sequence>
<reference evidence="4 5" key="1">
    <citation type="submission" date="2023-08" db="EMBL/GenBank/DDBJ databases">
        <title>A Necator americanus chromosomal reference genome.</title>
        <authorList>
            <person name="Ilik V."/>
            <person name="Petrzelkova K.J."/>
            <person name="Pardy F."/>
            <person name="Fuh T."/>
            <person name="Niatou-Singa F.S."/>
            <person name="Gouil Q."/>
            <person name="Baker L."/>
            <person name="Ritchie M.E."/>
            <person name="Jex A.R."/>
            <person name="Gazzola D."/>
            <person name="Li H."/>
            <person name="Toshio Fujiwara R."/>
            <person name="Zhan B."/>
            <person name="Aroian R.V."/>
            <person name="Pafco B."/>
            <person name="Schwarz E.M."/>
        </authorList>
    </citation>
    <scope>NUCLEOTIDE SEQUENCE [LARGE SCALE GENOMIC DNA]</scope>
    <source>
        <strain evidence="4 5">Aroian</strain>
        <tissue evidence="4">Whole animal</tissue>
    </source>
</reference>
<dbReference type="EMBL" id="JAVFWL010000003">
    <property type="protein sequence ID" value="KAK6741810.1"/>
    <property type="molecule type" value="Genomic_DNA"/>
</dbReference>
<feature type="region of interest" description="Disordered" evidence="2">
    <location>
        <begin position="298"/>
        <end position="350"/>
    </location>
</feature>
<organism evidence="4 5">
    <name type="scientific">Necator americanus</name>
    <name type="common">Human hookworm</name>
    <dbReference type="NCBI Taxonomy" id="51031"/>
    <lineage>
        <taxon>Eukaryota</taxon>
        <taxon>Metazoa</taxon>
        <taxon>Ecdysozoa</taxon>
        <taxon>Nematoda</taxon>
        <taxon>Chromadorea</taxon>
        <taxon>Rhabditida</taxon>
        <taxon>Rhabditina</taxon>
        <taxon>Rhabditomorpha</taxon>
        <taxon>Strongyloidea</taxon>
        <taxon>Ancylostomatidae</taxon>
        <taxon>Bunostominae</taxon>
        <taxon>Necator</taxon>
    </lineage>
</organism>
<evidence type="ECO:0000259" key="3">
    <source>
        <dbReference type="PROSITE" id="PS50878"/>
    </source>
</evidence>
<dbReference type="CDD" id="cd22966">
    <property type="entry name" value="DD_DYDC-like"/>
    <property type="match status" value="1"/>
</dbReference>
<proteinExistence type="predicted"/>
<protein>
    <recommendedName>
        <fullName evidence="3">Reverse transcriptase domain-containing protein</fullName>
    </recommendedName>
</protein>
<feature type="compositionally biased region" description="Basic and acidic residues" evidence="2">
    <location>
        <begin position="333"/>
        <end position="345"/>
    </location>
</feature>
<feature type="repeat" description="ANK" evidence="1">
    <location>
        <begin position="114"/>
        <end position="150"/>
    </location>
</feature>
<feature type="region of interest" description="Disordered" evidence="2">
    <location>
        <begin position="1855"/>
        <end position="1885"/>
    </location>
</feature>
<dbReference type="InterPro" id="IPR049630">
    <property type="entry name" value="DYDC-like_DD"/>
</dbReference>
<accession>A0ABR1CWG8</accession>
<dbReference type="InterPro" id="IPR007858">
    <property type="entry name" value="Dpy-30_motif"/>
</dbReference>
<gene>
    <name evidence="4" type="primary">Necator_chrIII.g10356</name>
    <name evidence="4" type="ORF">RB195_009591</name>
</gene>
<feature type="repeat" description="ANK" evidence="1">
    <location>
        <begin position="261"/>
        <end position="281"/>
    </location>
</feature>
<dbReference type="InterPro" id="IPR036691">
    <property type="entry name" value="Endo/exonu/phosph_ase_sf"/>
</dbReference>
<evidence type="ECO:0000256" key="2">
    <source>
        <dbReference type="SAM" id="MobiDB-lite"/>
    </source>
</evidence>
<feature type="compositionally biased region" description="Basic residues" evidence="2">
    <location>
        <begin position="320"/>
        <end position="332"/>
    </location>
</feature>
<feature type="repeat" description="ANK" evidence="1">
    <location>
        <begin position="670"/>
        <end position="703"/>
    </location>
</feature>
<feature type="repeat" description="ANK" evidence="1">
    <location>
        <begin position="704"/>
        <end position="737"/>
    </location>
</feature>
<keyword evidence="5" id="KW-1185">Reference proteome</keyword>
<dbReference type="Pfam" id="PF05186">
    <property type="entry name" value="Dpy-30"/>
    <property type="match status" value="1"/>
</dbReference>
<dbReference type="SMART" id="SM00248">
    <property type="entry name" value="ANK"/>
    <property type="match status" value="13"/>
</dbReference>
<dbReference type="InterPro" id="IPR002110">
    <property type="entry name" value="Ankyrin_rpt"/>
</dbReference>
<keyword evidence="1" id="KW-0040">ANK repeat</keyword>